<dbReference type="STRING" id="1529.SAMN04487885_102203"/>
<sequence length="90" mass="9593">MIMGRVVGCLWSTRKNENLNGQKFLVVRPIINNHKESENLVIAVDSVGAGKDDLVMITQGGSARKAVGSSEVPVDSTIIAIIDSVEVDDA</sequence>
<name>A0A1I2JKQ7_9CLOT</name>
<dbReference type="CDD" id="cd01614">
    <property type="entry name" value="EutN_CcmL"/>
    <property type="match status" value="1"/>
</dbReference>
<dbReference type="Proteomes" id="UP000182135">
    <property type="component" value="Unassembled WGS sequence"/>
</dbReference>
<dbReference type="InterPro" id="IPR036677">
    <property type="entry name" value="EutN_CcmL_sf"/>
</dbReference>
<evidence type="ECO:0000313" key="5">
    <source>
        <dbReference type="Proteomes" id="UP000182135"/>
    </source>
</evidence>
<dbReference type="eggNOG" id="COG4576">
    <property type="taxonomic scope" value="Bacteria"/>
</dbReference>
<comment type="subcellular location">
    <subcellularLocation>
        <location evidence="1">Carboxysome</location>
    </subcellularLocation>
</comment>
<dbReference type="RefSeq" id="WP_027639041.1">
    <property type="nucleotide sequence ID" value="NZ_BAAACD010000024.1"/>
</dbReference>
<dbReference type="PROSITE" id="PS51932">
    <property type="entry name" value="BMV"/>
    <property type="match status" value="1"/>
</dbReference>
<evidence type="ECO:0000256" key="3">
    <source>
        <dbReference type="ARBA" id="ARBA00024446"/>
    </source>
</evidence>
<evidence type="ECO:0000256" key="2">
    <source>
        <dbReference type="ARBA" id="ARBA00023669"/>
    </source>
</evidence>
<keyword evidence="2" id="KW-1282">Carboxysome</keyword>
<dbReference type="InterPro" id="IPR004992">
    <property type="entry name" value="EutN_CcmL"/>
</dbReference>
<evidence type="ECO:0000256" key="1">
    <source>
        <dbReference type="ARBA" id="ARBA00023587"/>
    </source>
</evidence>
<dbReference type="OrthoDB" id="196195at2"/>
<keyword evidence="3" id="KW-1283">Bacterial microcompartment</keyword>
<dbReference type="SUPFAM" id="SSF159133">
    <property type="entry name" value="EutN/CcmL-like"/>
    <property type="match status" value="1"/>
</dbReference>
<dbReference type="GO" id="GO:0031470">
    <property type="term" value="C:carboxysome"/>
    <property type="evidence" value="ECO:0007669"/>
    <property type="project" value="UniProtKB-SubCell"/>
</dbReference>
<organism evidence="4 5">
    <name type="scientific">Clostridium cadaveris</name>
    <dbReference type="NCBI Taxonomy" id="1529"/>
    <lineage>
        <taxon>Bacteria</taxon>
        <taxon>Bacillati</taxon>
        <taxon>Bacillota</taxon>
        <taxon>Clostridia</taxon>
        <taxon>Eubacteriales</taxon>
        <taxon>Clostridiaceae</taxon>
        <taxon>Clostridium</taxon>
    </lineage>
</organism>
<reference evidence="4 5" key="1">
    <citation type="submission" date="2016-10" db="EMBL/GenBank/DDBJ databases">
        <authorList>
            <person name="de Groot N.N."/>
        </authorList>
    </citation>
    <scope>NUCLEOTIDE SEQUENCE [LARGE SCALE GENOMIC DNA]</scope>
    <source>
        <strain evidence="4 5">NLAE-zl-G419</strain>
    </source>
</reference>
<dbReference type="AlphaFoldDB" id="A0A1I2JKQ7"/>
<proteinExistence type="predicted"/>
<gene>
    <name evidence="4" type="ORF">SAMN04487885_102203</name>
</gene>
<protein>
    <submittedName>
        <fullName evidence="4">Ethanolamine utilization protein EutN</fullName>
    </submittedName>
</protein>
<keyword evidence="5" id="KW-1185">Reference proteome</keyword>
<accession>A0A1I2JKQ7</accession>
<dbReference type="EMBL" id="FOOE01000002">
    <property type="protein sequence ID" value="SFF55485.1"/>
    <property type="molecule type" value="Genomic_DNA"/>
</dbReference>
<dbReference type="PANTHER" id="PTHR36539">
    <property type="entry name" value="ETHANOLAMINE UTILIZATION PROTEIN EUTN"/>
    <property type="match status" value="1"/>
</dbReference>
<evidence type="ECO:0000313" key="4">
    <source>
        <dbReference type="EMBL" id="SFF55485.1"/>
    </source>
</evidence>
<dbReference type="Pfam" id="PF03319">
    <property type="entry name" value="EutN_CcmL"/>
    <property type="match status" value="1"/>
</dbReference>
<dbReference type="Gene3D" id="2.40.50.220">
    <property type="entry name" value="EutN/Ccml"/>
    <property type="match status" value="1"/>
</dbReference>